<dbReference type="InterPro" id="IPR035093">
    <property type="entry name" value="RelE/ParE_toxin_dom_sf"/>
</dbReference>
<organism evidence="2 3">
    <name type="scientific">Allochromatium palmeri</name>
    <dbReference type="NCBI Taxonomy" id="231048"/>
    <lineage>
        <taxon>Bacteria</taxon>
        <taxon>Pseudomonadati</taxon>
        <taxon>Pseudomonadota</taxon>
        <taxon>Gammaproteobacteria</taxon>
        <taxon>Chromatiales</taxon>
        <taxon>Chromatiaceae</taxon>
        <taxon>Allochromatium</taxon>
    </lineage>
</organism>
<dbReference type="RefSeq" id="WP_155450159.1">
    <property type="nucleotide sequence ID" value="NZ_WNKT01000020.1"/>
</dbReference>
<dbReference type="AlphaFoldDB" id="A0A6N8EGA9"/>
<keyword evidence="3" id="KW-1185">Reference proteome</keyword>
<dbReference type="InterPro" id="IPR056925">
    <property type="entry name" value="ParE-like"/>
</dbReference>
<feature type="domain" description="ParE-like toxin" evidence="1">
    <location>
        <begin position="18"/>
        <end position="79"/>
    </location>
</feature>
<protein>
    <recommendedName>
        <fullName evidence="1">ParE-like toxin domain-containing protein</fullName>
    </recommendedName>
</protein>
<evidence type="ECO:0000259" key="1">
    <source>
        <dbReference type="Pfam" id="PF24732"/>
    </source>
</evidence>
<proteinExistence type="predicted"/>
<reference evidence="2 3" key="1">
    <citation type="submission" date="2019-11" db="EMBL/GenBank/DDBJ databases">
        <title>Whole-genome sequence of the anaerobic purple sulfur bacterium Allochromatium palmeri DSM 15591.</title>
        <authorList>
            <person name="Kyndt J.A."/>
            <person name="Meyer T.E."/>
        </authorList>
    </citation>
    <scope>NUCLEOTIDE SEQUENCE [LARGE SCALE GENOMIC DNA]</scope>
    <source>
        <strain evidence="2 3">DSM 15591</strain>
    </source>
</reference>
<sequence>MHKTTARFWACFYALPEQVQKLARKNYELLKENPRHPSLRFKKVGKLWSVRVGGNHRALAMEDDGGYVWVWIGNHEEYDSLING</sequence>
<dbReference type="Pfam" id="PF24732">
    <property type="entry name" value="ParE_like"/>
    <property type="match status" value="1"/>
</dbReference>
<gene>
    <name evidence="2" type="ORF">GJ668_10800</name>
</gene>
<accession>A0A6N8EGA9</accession>
<dbReference type="OrthoDB" id="129742at2"/>
<dbReference type="Proteomes" id="UP000434044">
    <property type="component" value="Unassembled WGS sequence"/>
</dbReference>
<evidence type="ECO:0000313" key="3">
    <source>
        <dbReference type="Proteomes" id="UP000434044"/>
    </source>
</evidence>
<comment type="caution">
    <text evidence="2">The sequence shown here is derived from an EMBL/GenBank/DDBJ whole genome shotgun (WGS) entry which is preliminary data.</text>
</comment>
<dbReference type="EMBL" id="WNKT01000020">
    <property type="protein sequence ID" value="MTW21577.1"/>
    <property type="molecule type" value="Genomic_DNA"/>
</dbReference>
<evidence type="ECO:0000313" key="2">
    <source>
        <dbReference type="EMBL" id="MTW21577.1"/>
    </source>
</evidence>
<name>A0A6N8EGA9_9GAMM</name>
<dbReference type="SUPFAM" id="SSF143011">
    <property type="entry name" value="RelE-like"/>
    <property type="match status" value="1"/>
</dbReference>